<reference evidence="1 2" key="1">
    <citation type="submission" date="2021-03" db="EMBL/GenBank/DDBJ databases">
        <title>Sequencing the genomes of 1000 actinobacteria strains.</title>
        <authorList>
            <person name="Klenk H.-P."/>
        </authorList>
    </citation>
    <scope>NUCLEOTIDE SEQUENCE [LARGE SCALE GENOMIC DNA]</scope>
    <source>
        <strain evidence="1 2">DSM 45516</strain>
    </source>
</reference>
<organism evidence="1 2">
    <name type="scientific">Nocardia goodfellowii</name>
    <dbReference type="NCBI Taxonomy" id="882446"/>
    <lineage>
        <taxon>Bacteria</taxon>
        <taxon>Bacillati</taxon>
        <taxon>Actinomycetota</taxon>
        <taxon>Actinomycetes</taxon>
        <taxon>Mycobacteriales</taxon>
        <taxon>Nocardiaceae</taxon>
        <taxon>Nocardia</taxon>
    </lineage>
</organism>
<dbReference type="Proteomes" id="UP001519325">
    <property type="component" value="Unassembled WGS sequence"/>
</dbReference>
<evidence type="ECO:0000313" key="2">
    <source>
        <dbReference type="Proteomes" id="UP001519325"/>
    </source>
</evidence>
<dbReference type="RefSeq" id="WP_209896620.1">
    <property type="nucleotide sequence ID" value="NZ_JAGGMR010000001.1"/>
</dbReference>
<evidence type="ECO:0008006" key="3">
    <source>
        <dbReference type="Google" id="ProtNLM"/>
    </source>
</evidence>
<sequence>MATPEAQIKEFQRLAGEAQAGNFYIEVGAARDLVNYCKNYITELRTLAGRAENIVVVDSFSNFESSRALGEKFSELATGGSGTGSYTAAITEHIKILEALADMYTKAGAAFEAADAETQAKIKAQTHKLDW</sequence>
<accession>A0ABS4QNS8</accession>
<dbReference type="EMBL" id="JAGGMR010000001">
    <property type="protein sequence ID" value="MBP2193347.1"/>
    <property type="molecule type" value="Genomic_DNA"/>
</dbReference>
<gene>
    <name evidence="1" type="ORF">BJ987_006248</name>
</gene>
<evidence type="ECO:0000313" key="1">
    <source>
        <dbReference type="EMBL" id="MBP2193347.1"/>
    </source>
</evidence>
<protein>
    <recommendedName>
        <fullName evidence="3">PE domain-containing protein</fullName>
    </recommendedName>
</protein>
<keyword evidence="2" id="KW-1185">Reference proteome</keyword>
<comment type="caution">
    <text evidence="1">The sequence shown here is derived from an EMBL/GenBank/DDBJ whole genome shotgun (WGS) entry which is preliminary data.</text>
</comment>
<name>A0ABS4QNS8_9NOCA</name>
<proteinExistence type="predicted"/>